<evidence type="ECO:0008006" key="4">
    <source>
        <dbReference type="Google" id="ProtNLM"/>
    </source>
</evidence>
<sequence length="176" mass="20676">MRSKTVWTLCLLSLLFAGCSSKEEKALLQVYNKEKTYHKKLLQTEKVQLYDDNETQVLLTATYLFEQSDVKKEDDKRDEVFIVGFYMEDETVRDHLTEDFNLTLNGTLPKSVKVLKRSDKRLKEIPFVTAWGNYFEVIFPHTTSTKFDLLFSSKVYGKKKLHFAKKAKYVFTKEAF</sequence>
<dbReference type="EMBL" id="LNKT01000008">
    <property type="protein sequence ID" value="KYJ87010.1"/>
    <property type="molecule type" value="Genomic_DNA"/>
</dbReference>
<name>A0A151CHJ2_9BACT</name>
<protein>
    <recommendedName>
        <fullName evidence="4">Lipoprotein</fullName>
    </recommendedName>
</protein>
<keyword evidence="3" id="KW-1185">Reference proteome</keyword>
<dbReference type="STRING" id="1630136.AS592_00440"/>
<dbReference type="AlphaFoldDB" id="A0A151CHJ2"/>
<gene>
    <name evidence="2" type="ORF">AS592_00440</name>
</gene>
<feature type="signal peptide" evidence="1">
    <location>
        <begin position="1"/>
        <end position="22"/>
    </location>
</feature>
<evidence type="ECO:0000313" key="3">
    <source>
        <dbReference type="Proteomes" id="UP000075359"/>
    </source>
</evidence>
<dbReference type="Proteomes" id="UP000075359">
    <property type="component" value="Unassembled WGS sequence"/>
</dbReference>
<dbReference type="OrthoDB" id="5372703at2"/>
<evidence type="ECO:0000313" key="2">
    <source>
        <dbReference type="EMBL" id="KYJ87010.1"/>
    </source>
</evidence>
<feature type="chain" id="PRO_5007578525" description="Lipoprotein" evidence="1">
    <location>
        <begin position="23"/>
        <end position="176"/>
    </location>
</feature>
<dbReference type="RefSeq" id="WP_067329630.1">
    <property type="nucleotide sequence ID" value="NZ_LNKT01000008.1"/>
</dbReference>
<accession>A0A151CHJ2</accession>
<comment type="caution">
    <text evidence="2">The sequence shown here is derived from an EMBL/GenBank/DDBJ whole genome shotgun (WGS) entry which is preliminary data.</text>
</comment>
<organism evidence="2 3">
    <name type="scientific">Sulfurovum riftiae</name>
    <dbReference type="NCBI Taxonomy" id="1630136"/>
    <lineage>
        <taxon>Bacteria</taxon>
        <taxon>Pseudomonadati</taxon>
        <taxon>Campylobacterota</taxon>
        <taxon>Epsilonproteobacteria</taxon>
        <taxon>Campylobacterales</taxon>
        <taxon>Sulfurovaceae</taxon>
        <taxon>Sulfurovum</taxon>
    </lineage>
</organism>
<proteinExistence type="predicted"/>
<evidence type="ECO:0000256" key="1">
    <source>
        <dbReference type="SAM" id="SignalP"/>
    </source>
</evidence>
<dbReference type="PROSITE" id="PS51257">
    <property type="entry name" value="PROKAR_LIPOPROTEIN"/>
    <property type="match status" value="1"/>
</dbReference>
<reference evidence="2 3" key="1">
    <citation type="submission" date="2015-11" db="EMBL/GenBank/DDBJ databases">
        <title>Draft genome of Sulfurovum riftiae 1812E, a member of the Epsilonproteobacteria isolated from the tube of the deep-sea hydrothermal vent tubewom Riftia pachyptila.</title>
        <authorList>
            <person name="Vetriani C."/>
            <person name="Giovannelli D."/>
        </authorList>
    </citation>
    <scope>NUCLEOTIDE SEQUENCE [LARGE SCALE GENOMIC DNA]</scope>
    <source>
        <strain evidence="2 3">1812E</strain>
    </source>
</reference>
<keyword evidence="1" id="KW-0732">Signal</keyword>